<dbReference type="SUPFAM" id="SSF88659">
    <property type="entry name" value="Sigma3 and sigma4 domains of RNA polymerase sigma factors"/>
    <property type="match status" value="1"/>
</dbReference>
<dbReference type="RefSeq" id="WP_380831741.1">
    <property type="nucleotide sequence ID" value="NZ_JBHTCG010000045.1"/>
</dbReference>
<evidence type="ECO:0000313" key="8">
    <source>
        <dbReference type="EMBL" id="MFC7387843.1"/>
    </source>
</evidence>
<evidence type="ECO:0000256" key="1">
    <source>
        <dbReference type="ARBA" id="ARBA00010641"/>
    </source>
</evidence>
<comment type="similarity">
    <text evidence="1">Belongs to the sigma-70 factor family. ECF subfamily.</text>
</comment>
<dbReference type="Gene3D" id="1.10.1740.10">
    <property type="match status" value="1"/>
</dbReference>
<keyword evidence="9" id="KW-1185">Reference proteome</keyword>
<dbReference type="Pfam" id="PF04542">
    <property type="entry name" value="Sigma70_r2"/>
    <property type="match status" value="1"/>
</dbReference>
<dbReference type="InterPro" id="IPR014284">
    <property type="entry name" value="RNA_pol_sigma-70_dom"/>
</dbReference>
<accession>A0ABW2PEZ4</accession>
<dbReference type="Pfam" id="PF08281">
    <property type="entry name" value="Sigma70_r4_2"/>
    <property type="match status" value="1"/>
</dbReference>
<dbReference type="InterPro" id="IPR013325">
    <property type="entry name" value="RNA_pol_sigma_r2"/>
</dbReference>
<dbReference type="InterPro" id="IPR013324">
    <property type="entry name" value="RNA_pol_sigma_r3/r4-like"/>
</dbReference>
<comment type="caution">
    <text evidence="8">The sequence shown here is derived from an EMBL/GenBank/DDBJ whole genome shotgun (WGS) entry which is preliminary data.</text>
</comment>
<dbReference type="Gene3D" id="1.10.10.10">
    <property type="entry name" value="Winged helix-like DNA-binding domain superfamily/Winged helix DNA-binding domain"/>
    <property type="match status" value="1"/>
</dbReference>
<dbReference type="InterPro" id="IPR036388">
    <property type="entry name" value="WH-like_DNA-bd_sf"/>
</dbReference>
<proteinExistence type="inferred from homology"/>
<dbReference type="NCBIfam" id="TIGR02937">
    <property type="entry name" value="sigma70-ECF"/>
    <property type="match status" value="1"/>
</dbReference>
<keyword evidence="5" id="KW-0804">Transcription</keyword>
<evidence type="ECO:0000313" key="9">
    <source>
        <dbReference type="Proteomes" id="UP001596496"/>
    </source>
</evidence>
<dbReference type="InterPro" id="IPR007627">
    <property type="entry name" value="RNA_pol_sigma70_r2"/>
</dbReference>
<evidence type="ECO:0000256" key="2">
    <source>
        <dbReference type="ARBA" id="ARBA00023015"/>
    </source>
</evidence>
<evidence type="ECO:0000259" key="6">
    <source>
        <dbReference type="Pfam" id="PF04542"/>
    </source>
</evidence>
<evidence type="ECO:0000256" key="5">
    <source>
        <dbReference type="ARBA" id="ARBA00023163"/>
    </source>
</evidence>
<evidence type="ECO:0000259" key="7">
    <source>
        <dbReference type="Pfam" id="PF08281"/>
    </source>
</evidence>
<dbReference type="PANTHER" id="PTHR43133:SF8">
    <property type="entry name" value="RNA POLYMERASE SIGMA FACTOR HI_1459-RELATED"/>
    <property type="match status" value="1"/>
</dbReference>
<dbReference type="PANTHER" id="PTHR43133">
    <property type="entry name" value="RNA POLYMERASE ECF-TYPE SIGMA FACTO"/>
    <property type="match status" value="1"/>
</dbReference>
<organism evidence="8 9">
    <name type="scientific">Sphaerisporangium rhizosphaerae</name>
    <dbReference type="NCBI Taxonomy" id="2269375"/>
    <lineage>
        <taxon>Bacteria</taxon>
        <taxon>Bacillati</taxon>
        <taxon>Actinomycetota</taxon>
        <taxon>Actinomycetes</taxon>
        <taxon>Streptosporangiales</taxon>
        <taxon>Streptosporangiaceae</taxon>
        <taxon>Sphaerisporangium</taxon>
    </lineage>
</organism>
<dbReference type="InterPro" id="IPR013249">
    <property type="entry name" value="RNA_pol_sigma70_r4_t2"/>
</dbReference>
<keyword evidence="4" id="KW-0238">DNA-binding</keyword>
<protein>
    <submittedName>
        <fullName evidence="8">RNA polymerase sigma factor</fullName>
    </submittedName>
</protein>
<feature type="domain" description="RNA polymerase sigma factor 70 region 4 type 2" evidence="7">
    <location>
        <begin position="106"/>
        <end position="157"/>
    </location>
</feature>
<reference evidence="9" key="1">
    <citation type="journal article" date="2019" name="Int. J. Syst. Evol. Microbiol.">
        <title>The Global Catalogue of Microorganisms (GCM) 10K type strain sequencing project: providing services to taxonomists for standard genome sequencing and annotation.</title>
        <authorList>
            <consortium name="The Broad Institute Genomics Platform"/>
            <consortium name="The Broad Institute Genome Sequencing Center for Infectious Disease"/>
            <person name="Wu L."/>
            <person name="Ma J."/>
        </authorList>
    </citation>
    <scope>NUCLEOTIDE SEQUENCE [LARGE SCALE GENOMIC DNA]</scope>
    <source>
        <strain evidence="9">CECT 7649</strain>
    </source>
</reference>
<dbReference type="SUPFAM" id="SSF88946">
    <property type="entry name" value="Sigma2 domain of RNA polymerase sigma factors"/>
    <property type="match status" value="1"/>
</dbReference>
<name>A0ABW2PEZ4_9ACTN</name>
<gene>
    <name evidence="8" type="ORF">ACFQSB_36935</name>
</gene>
<evidence type="ECO:0000256" key="3">
    <source>
        <dbReference type="ARBA" id="ARBA00023082"/>
    </source>
</evidence>
<dbReference type="Proteomes" id="UP001596496">
    <property type="component" value="Unassembled WGS sequence"/>
</dbReference>
<keyword evidence="2" id="KW-0805">Transcription regulation</keyword>
<feature type="domain" description="RNA polymerase sigma-70 region 2" evidence="6">
    <location>
        <begin position="13"/>
        <end position="79"/>
    </location>
</feature>
<keyword evidence="3" id="KW-0731">Sigma factor</keyword>
<dbReference type="EMBL" id="JBHTCG010000045">
    <property type="protein sequence ID" value="MFC7387843.1"/>
    <property type="molecule type" value="Genomic_DNA"/>
</dbReference>
<evidence type="ECO:0000256" key="4">
    <source>
        <dbReference type="ARBA" id="ARBA00023125"/>
    </source>
</evidence>
<dbReference type="InterPro" id="IPR039425">
    <property type="entry name" value="RNA_pol_sigma-70-like"/>
</dbReference>
<sequence>MDDDEVARFEAVYRECYDQITAYAVRRCDSPQDAADVVAETFAIAWRKLADLPRGGEARLWLYGVARRVLADQRRKSVRRRMRDVELDAEMADLYGDPPEAGAELRAVAAVFRSMPDDDRELLSLVAWEGLGRDEIATMLGVSRNAVRVRLHRARRRFAAALSAADVHLTTGSRMIPAGRPL</sequence>